<proteinExistence type="predicted"/>
<gene>
    <name evidence="1" type="ORF">CUMW_267130</name>
</gene>
<reference evidence="1 2" key="1">
    <citation type="journal article" date="2017" name="Front. Genet.">
        <title>Draft sequencing of the heterozygous diploid genome of Satsuma (Citrus unshiu Marc.) using a hybrid assembly approach.</title>
        <authorList>
            <person name="Shimizu T."/>
            <person name="Tanizawa Y."/>
            <person name="Mochizuki T."/>
            <person name="Nagasaki H."/>
            <person name="Yoshioka T."/>
            <person name="Toyoda A."/>
            <person name="Fujiyama A."/>
            <person name="Kaminuma E."/>
            <person name="Nakamura Y."/>
        </authorList>
    </citation>
    <scope>NUCLEOTIDE SEQUENCE [LARGE SCALE GENOMIC DNA]</scope>
    <source>
        <strain evidence="2">cv. Miyagawa wase</strain>
    </source>
</reference>
<dbReference type="Gene3D" id="3.30.559.10">
    <property type="entry name" value="Chloramphenicol acetyltransferase-like domain"/>
    <property type="match status" value="1"/>
</dbReference>
<dbReference type="EMBL" id="BDQV01000983">
    <property type="protein sequence ID" value="GAY68812.1"/>
    <property type="molecule type" value="Genomic_DNA"/>
</dbReference>
<accession>A0A2H5QW12</accession>
<dbReference type="Proteomes" id="UP000236630">
    <property type="component" value="Unassembled WGS sequence"/>
</dbReference>
<dbReference type="InterPro" id="IPR023213">
    <property type="entry name" value="CAT-like_dom_sf"/>
</dbReference>
<dbReference type="STRING" id="55188.A0A2H5QW12"/>
<evidence type="ECO:0000313" key="1">
    <source>
        <dbReference type="EMBL" id="GAY68812.1"/>
    </source>
</evidence>
<dbReference type="AlphaFoldDB" id="A0A2H5QW12"/>
<keyword evidence="2" id="KW-1185">Reference proteome</keyword>
<name>A0A2H5QW12_CITUN</name>
<evidence type="ECO:0000313" key="2">
    <source>
        <dbReference type="Proteomes" id="UP000236630"/>
    </source>
</evidence>
<sequence length="80" mass="9320">MCVIDDFGNVIEQHLKLMRLVPTATHFKCRGVHIGVMTHHFIKSWAEMTHGILVSIPLFVDRTIPDIRFPNSPKFHYHIQ</sequence>
<comment type="caution">
    <text evidence="1">The sequence shown here is derived from an EMBL/GenBank/DDBJ whole genome shotgun (WGS) entry which is preliminary data.</text>
</comment>
<protein>
    <submittedName>
        <fullName evidence="1">Uncharacterized protein</fullName>
    </submittedName>
</protein>
<organism evidence="1 2">
    <name type="scientific">Citrus unshiu</name>
    <name type="common">Satsuma mandarin</name>
    <name type="synonym">Citrus nobilis var. unshiu</name>
    <dbReference type="NCBI Taxonomy" id="55188"/>
    <lineage>
        <taxon>Eukaryota</taxon>
        <taxon>Viridiplantae</taxon>
        <taxon>Streptophyta</taxon>
        <taxon>Embryophyta</taxon>
        <taxon>Tracheophyta</taxon>
        <taxon>Spermatophyta</taxon>
        <taxon>Magnoliopsida</taxon>
        <taxon>eudicotyledons</taxon>
        <taxon>Gunneridae</taxon>
        <taxon>Pentapetalae</taxon>
        <taxon>rosids</taxon>
        <taxon>malvids</taxon>
        <taxon>Sapindales</taxon>
        <taxon>Rutaceae</taxon>
        <taxon>Aurantioideae</taxon>
        <taxon>Citrus</taxon>
    </lineage>
</organism>